<dbReference type="OrthoDB" id="3249498at2759"/>
<evidence type="ECO:0000313" key="2">
    <source>
        <dbReference type="Proteomes" id="UP000054279"/>
    </source>
</evidence>
<feature type="non-terminal residue" evidence="1">
    <location>
        <position position="132"/>
    </location>
</feature>
<accession>A0A0C9V684</accession>
<keyword evidence="2" id="KW-1185">Reference proteome</keyword>
<dbReference type="EMBL" id="KN837219">
    <property type="protein sequence ID" value="KIJ32985.1"/>
    <property type="molecule type" value="Genomic_DNA"/>
</dbReference>
<sequence length="132" mass="14393">FYVPAKSLGFASGIPSNPLISNILFYEALTVASAIAWAAALTSPPRRLLVYTDSLDTVEMFHSLRAKDGYNELLLFAVELLMQKRISLRVCHVAGSNNTVADTISRGLFSLARQLVPSIRIGTFEPPRLALG</sequence>
<dbReference type="HOGENOM" id="CLU_125038_0_0_1"/>
<organism evidence="1 2">
    <name type="scientific">Sphaerobolus stellatus (strain SS14)</name>
    <dbReference type="NCBI Taxonomy" id="990650"/>
    <lineage>
        <taxon>Eukaryota</taxon>
        <taxon>Fungi</taxon>
        <taxon>Dikarya</taxon>
        <taxon>Basidiomycota</taxon>
        <taxon>Agaricomycotina</taxon>
        <taxon>Agaricomycetes</taxon>
        <taxon>Phallomycetidae</taxon>
        <taxon>Geastrales</taxon>
        <taxon>Sphaerobolaceae</taxon>
        <taxon>Sphaerobolus</taxon>
    </lineage>
</organism>
<gene>
    <name evidence="1" type="ORF">M422DRAFT_82381</name>
</gene>
<protein>
    <submittedName>
        <fullName evidence="1">Unplaced genomic scaffold SPHSTscaffold_144, whole genome shotgun sequence</fullName>
    </submittedName>
</protein>
<name>A0A0C9V684_SPHS4</name>
<reference evidence="1 2" key="1">
    <citation type="submission" date="2014-06" db="EMBL/GenBank/DDBJ databases">
        <title>Evolutionary Origins and Diversification of the Mycorrhizal Mutualists.</title>
        <authorList>
            <consortium name="DOE Joint Genome Institute"/>
            <consortium name="Mycorrhizal Genomics Consortium"/>
            <person name="Kohler A."/>
            <person name="Kuo A."/>
            <person name="Nagy L.G."/>
            <person name="Floudas D."/>
            <person name="Copeland A."/>
            <person name="Barry K.W."/>
            <person name="Cichocki N."/>
            <person name="Veneault-Fourrey C."/>
            <person name="LaButti K."/>
            <person name="Lindquist E.A."/>
            <person name="Lipzen A."/>
            <person name="Lundell T."/>
            <person name="Morin E."/>
            <person name="Murat C."/>
            <person name="Riley R."/>
            <person name="Ohm R."/>
            <person name="Sun H."/>
            <person name="Tunlid A."/>
            <person name="Henrissat B."/>
            <person name="Grigoriev I.V."/>
            <person name="Hibbett D.S."/>
            <person name="Martin F."/>
        </authorList>
    </citation>
    <scope>NUCLEOTIDE SEQUENCE [LARGE SCALE GENOMIC DNA]</scope>
    <source>
        <strain evidence="1 2">SS14</strain>
    </source>
</reference>
<evidence type="ECO:0000313" key="1">
    <source>
        <dbReference type="EMBL" id="KIJ32985.1"/>
    </source>
</evidence>
<dbReference type="AlphaFoldDB" id="A0A0C9V684"/>
<proteinExistence type="predicted"/>
<feature type="non-terminal residue" evidence="1">
    <location>
        <position position="1"/>
    </location>
</feature>
<dbReference type="Proteomes" id="UP000054279">
    <property type="component" value="Unassembled WGS sequence"/>
</dbReference>